<sequence length="376" mass="42017">MSDDFWISLKRSIHCKPKSSEVHEPEATIQQRIPQKNTNSKDCLQRSGSLIKSLRSSDILSLLTHKVVLDISPCCSSRPLRKGVKSPRESRRPTTTTSKKTHHHVNCNECNISSSNSRLLMQTDSNYNNNCSTLVCTKCGEKLKFVDAVEEHHVSQHSVIELDEEDPTRQIIETICRTTSSTNSQTKKTGQIESVLKVQNTPRTFARFEEYREMIKNNAEKSDKKKQPRCLVDGNELLRFHGTTLTCSLGINGSSSISSSSGLCTSKDCCVCQILRHGSFTISQFHGSFGVLTTPTCDKAFQSIESLDSESQRKSVIVCRVIAGTVRFSSEEEIQESEISGFDSLAEKRNGDSEIEGLYVLDPRAILPCFVLIYKP</sequence>
<dbReference type="AlphaFoldDB" id="A0AAE1KCK9"/>
<dbReference type="SUPFAM" id="SSF56399">
    <property type="entry name" value="ADP-ribosylation"/>
    <property type="match status" value="1"/>
</dbReference>
<evidence type="ECO:0000256" key="1">
    <source>
        <dbReference type="SAM" id="MobiDB-lite"/>
    </source>
</evidence>
<comment type="caution">
    <text evidence="3">The sequence shown here is derived from an EMBL/GenBank/DDBJ whole genome shotgun (WGS) entry which is preliminary data.</text>
</comment>
<feature type="region of interest" description="Disordered" evidence="1">
    <location>
        <begin position="79"/>
        <end position="102"/>
    </location>
</feature>
<keyword evidence="4" id="KW-1185">Reference proteome</keyword>
<dbReference type="PROSITE" id="PS00028">
    <property type="entry name" value="ZINC_FINGER_C2H2_1"/>
    <property type="match status" value="1"/>
</dbReference>
<protein>
    <recommendedName>
        <fullName evidence="2">C2H2-type domain-containing protein</fullName>
    </recommendedName>
</protein>
<feature type="domain" description="C2H2-type" evidence="2">
    <location>
        <begin position="136"/>
        <end position="157"/>
    </location>
</feature>
<name>A0AAE1KCK9_9FABA</name>
<evidence type="ECO:0000313" key="4">
    <source>
        <dbReference type="Proteomes" id="UP001293593"/>
    </source>
</evidence>
<proteinExistence type="predicted"/>
<reference evidence="3" key="1">
    <citation type="submission" date="2023-10" db="EMBL/GenBank/DDBJ databases">
        <title>Chromosome-level genome of the transformable northern wattle, Acacia crassicarpa.</title>
        <authorList>
            <person name="Massaro I."/>
            <person name="Sinha N.R."/>
            <person name="Poethig S."/>
            <person name="Leichty A.R."/>
        </authorList>
    </citation>
    <scope>NUCLEOTIDE SEQUENCE</scope>
    <source>
        <strain evidence="3">Acra3RX</strain>
        <tissue evidence="3">Leaf</tissue>
    </source>
</reference>
<dbReference type="PANTHER" id="PTHR31681">
    <property type="entry name" value="C2H2-LIKE ZINC FINGER PROTEIN"/>
    <property type="match status" value="1"/>
</dbReference>
<evidence type="ECO:0000259" key="2">
    <source>
        <dbReference type="PROSITE" id="PS00028"/>
    </source>
</evidence>
<dbReference type="PANTHER" id="PTHR31681:SF29">
    <property type="entry name" value="C2H2-LIKE ZINC FINGER PROTEIN"/>
    <property type="match status" value="1"/>
</dbReference>
<dbReference type="InterPro" id="IPR013087">
    <property type="entry name" value="Znf_C2H2_type"/>
</dbReference>
<evidence type="ECO:0000313" key="3">
    <source>
        <dbReference type="EMBL" id="KAK4271384.1"/>
    </source>
</evidence>
<dbReference type="Proteomes" id="UP001293593">
    <property type="component" value="Unassembled WGS sequence"/>
</dbReference>
<accession>A0AAE1KCK9</accession>
<dbReference type="Gene3D" id="3.90.228.10">
    <property type="match status" value="1"/>
</dbReference>
<gene>
    <name evidence="3" type="ORF">QN277_020086</name>
</gene>
<dbReference type="EMBL" id="JAWXYG010000005">
    <property type="protein sequence ID" value="KAK4271384.1"/>
    <property type="molecule type" value="Genomic_DNA"/>
</dbReference>
<organism evidence="3 4">
    <name type="scientific">Acacia crassicarpa</name>
    <name type="common">northern wattle</name>
    <dbReference type="NCBI Taxonomy" id="499986"/>
    <lineage>
        <taxon>Eukaryota</taxon>
        <taxon>Viridiplantae</taxon>
        <taxon>Streptophyta</taxon>
        <taxon>Embryophyta</taxon>
        <taxon>Tracheophyta</taxon>
        <taxon>Spermatophyta</taxon>
        <taxon>Magnoliopsida</taxon>
        <taxon>eudicotyledons</taxon>
        <taxon>Gunneridae</taxon>
        <taxon>Pentapetalae</taxon>
        <taxon>rosids</taxon>
        <taxon>fabids</taxon>
        <taxon>Fabales</taxon>
        <taxon>Fabaceae</taxon>
        <taxon>Caesalpinioideae</taxon>
        <taxon>mimosoid clade</taxon>
        <taxon>Acacieae</taxon>
        <taxon>Acacia</taxon>
    </lineage>
</organism>